<dbReference type="GO" id="GO:0015031">
    <property type="term" value="P:protein transport"/>
    <property type="evidence" value="ECO:0007669"/>
    <property type="project" value="UniProtKB-KW"/>
</dbReference>
<dbReference type="RefSeq" id="XP_004350660.1">
    <property type="nucleotide sequence ID" value="XM_004350609.1"/>
</dbReference>
<dbReference type="Pfam" id="PF06148">
    <property type="entry name" value="COG2_N"/>
    <property type="match status" value="1"/>
</dbReference>
<dbReference type="KEGG" id="dfa:DFA_11713"/>
<evidence type="ECO:0000256" key="1">
    <source>
        <dbReference type="ARBA" id="ARBA00004395"/>
    </source>
</evidence>
<feature type="compositionally biased region" description="Low complexity" evidence="9">
    <location>
        <begin position="563"/>
        <end position="583"/>
    </location>
</feature>
<proteinExistence type="inferred from homology"/>
<keyword evidence="5" id="KW-0653">Protein transport</keyword>
<accession>F4QE05</accession>
<keyword evidence="6" id="KW-0333">Golgi apparatus</keyword>
<dbReference type="EMBL" id="GL883029">
    <property type="protein sequence ID" value="EGG13952.1"/>
    <property type="molecule type" value="Genomic_DNA"/>
</dbReference>
<dbReference type="GO" id="GO:0017119">
    <property type="term" value="C:Golgi transport complex"/>
    <property type="evidence" value="ECO:0007669"/>
    <property type="project" value="TreeGrafter"/>
</dbReference>
<dbReference type="GO" id="GO:0006891">
    <property type="term" value="P:intra-Golgi vesicle-mediated transport"/>
    <property type="evidence" value="ECO:0007669"/>
    <property type="project" value="TreeGrafter"/>
</dbReference>
<dbReference type="STRING" id="1054147.F4QE05"/>
<feature type="region of interest" description="Disordered" evidence="9">
    <location>
        <begin position="1"/>
        <end position="30"/>
    </location>
</feature>
<name>F4QE05_CACFS</name>
<reference evidence="13" key="1">
    <citation type="journal article" date="2011" name="Genome Res.">
        <title>Phylogeny-wide analysis of social amoeba genomes highlights ancient origins for complex intercellular communication.</title>
        <authorList>
            <person name="Heidel A.J."/>
            <person name="Lawal H.M."/>
            <person name="Felder M."/>
            <person name="Schilde C."/>
            <person name="Helps N.R."/>
            <person name="Tunggal B."/>
            <person name="Rivero F."/>
            <person name="John U."/>
            <person name="Schleicher M."/>
            <person name="Eichinger L."/>
            <person name="Platzer M."/>
            <person name="Noegel A.A."/>
            <person name="Schaap P."/>
            <person name="Gloeckner G."/>
        </authorList>
    </citation>
    <scope>NUCLEOTIDE SEQUENCE [LARGE SCALE GENOMIC DNA]</scope>
    <source>
        <strain evidence="13">SH3</strain>
    </source>
</reference>
<evidence type="ECO:0000256" key="4">
    <source>
        <dbReference type="ARBA" id="ARBA00022448"/>
    </source>
</evidence>
<dbReference type="InterPro" id="IPR024602">
    <property type="entry name" value="COG_su2_N"/>
</dbReference>
<keyword evidence="13" id="KW-1185">Reference proteome</keyword>
<evidence type="ECO:0000313" key="13">
    <source>
        <dbReference type="Proteomes" id="UP000007797"/>
    </source>
</evidence>
<dbReference type="Proteomes" id="UP000007797">
    <property type="component" value="Unassembled WGS sequence"/>
</dbReference>
<keyword evidence="7" id="KW-0472">Membrane</keyword>
<dbReference type="GO" id="GO:0007030">
    <property type="term" value="P:Golgi organization"/>
    <property type="evidence" value="ECO:0007669"/>
    <property type="project" value="InterPro"/>
</dbReference>
<feature type="domain" description="Conserved oligomeric Golgi complex subunit 2 N-terminal" evidence="10">
    <location>
        <begin position="47"/>
        <end position="120"/>
    </location>
</feature>
<dbReference type="InterPro" id="IPR024603">
    <property type="entry name" value="COG_complex_COG2_C"/>
</dbReference>
<keyword evidence="4" id="KW-0813">Transport</keyword>
<comment type="similarity">
    <text evidence="2">Belongs to the COG2 family.</text>
</comment>
<evidence type="ECO:0000313" key="12">
    <source>
        <dbReference type="EMBL" id="EGG13952.1"/>
    </source>
</evidence>
<dbReference type="AlphaFoldDB" id="F4QE05"/>
<dbReference type="OMA" id="CWAEGVY"/>
<dbReference type="PANTHER" id="PTHR12961">
    <property type="entry name" value="CONSERVED OLIGOMERIC GOLGI COMPLEX COMPONENT 2"/>
    <property type="match status" value="1"/>
</dbReference>
<dbReference type="InterPro" id="IPR009316">
    <property type="entry name" value="COG2"/>
</dbReference>
<dbReference type="PANTHER" id="PTHR12961:SF0">
    <property type="entry name" value="CONSERVED OLIGOMERIC GOLGI COMPLEX SUBUNIT 2"/>
    <property type="match status" value="1"/>
</dbReference>
<evidence type="ECO:0000256" key="8">
    <source>
        <dbReference type="ARBA" id="ARBA00031344"/>
    </source>
</evidence>
<comment type="subcellular location">
    <subcellularLocation>
        <location evidence="1">Golgi apparatus membrane</location>
        <topology evidence="1">Peripheral membrane protein</topology>
    </subcellularLocation>
</comment>
<evidence type="ECO:0000256" key="7">
    <source>
        <dbReference type="ARBA" id="ARBA00023136"/>
    </source>
</evidence>
<evidence type="ECO:0000259" key="10">
    <source>
        <dbReference type="Pfam" id="PF06148"/>
    </source>
</evidence>
<evidence type="ECO:0000256" key="6">
    <source>
        <dbReference type="ARBA" id="ARBA00023034"/>
    </source>
</evidence>
<evidence type="ECO:0000256" key="9">
    <source>
        <dbReference type="SAM" id="MobiDB-lite"/>
    </source>
</evidence>
<dbReference type="GeneID" id="14866159"/>
<feature type="region of interest" description="Disordered" evidence="9">
    <location>
        <begin position="555"/>
        <end position="585"/>
    </location>
</feature>
<gene>
    <name evidence="12" type="primary">cog2</name>
    <name evidence="12" type="ORF">DFA_11713</name>
</gene>
<dbReference type="GO" id="GO:0000139">
    <property type="term" value="C:Golgi membrane"/>
    <property type="evidence" value="ECO:0007669"/>
    <property type="project" value="UniProtKB-SubCell"/>
</dbReference>
<sequence length="816" mass="92363">MNRSYSFDHGGGGGGGLTSSSSSLSLSSMTGPSSSSSTSFGNGYQPLCFSKEVFTSESFKVDSFIADCRKRVPLESVQKDLKEYTRHLDAELVELINKEYHSFFSLSSSLAGIDVGLNEFNDTLSSIKSEISNFKGDINKVRECVEDKLKEKKKIDHSKKLLQLYISVSDSISNINGLFEQLAMVTQNDQQQQQQPSNMALFSPPSSLHSTLSVELVIDRISNSFFQIQRQIESLAPEESSLKLFKTLQLKVVELSNKIELNIDPIFQEALKTSVKSGNLSSVEILSNCLKTYQVLKKIHIPYKIVRKSIIKPYLISTITIKNLENGLKGSCEGLSSIYSNIISYLQKNCSELFMVSNSINTYYYHQNQSQQQQEQQTNALSYNFISESILPEVDEQIAFFRQIFATGIPDLFFRTYNQTNQFISALEDMCPSPTHVIQLRNSPSYQSIFKKWNFAVYFQLCFSNIASSFETQLSQHPLNDFISTIHLNPIEKNDYYIPQSFSLCQNLDQCWSKNIFIYELSSKFFKMFLQMIARYEYNIQDLITPLLNTLKKEGEEEKKDNTNTSTTTNTTITTTPSATTTTRPAKQVPIQESLVYLYSDLLKLSSKISVHYKSVVLNTIRNPSKEIEDIVSNGIKDATQSIQKLLSSLDTIITSHFKIKCSESLLFINTLSSQYRLTNKPFPTSPSQYVSMILNPLETFLNNKAMMIPSHIRVEWVKTILAPVSEQFLANANETLSSVTKLNETLRRMKGKKTDSAPAAAESNVEKLSLQFYLDVVKYGQLISKLGVDIQQIQSYTNLLNLVEPFKIYLQQPAL</sequence>
<evidence type="ECO:0000256" key="2">
    <source>
        <dbReference type="ARBA" id="ARBA00007603"/>
    </source>
</evidence>
<dbReference type="Pfam" id="PF12022">
    <property type="entry name" value="COG2_C"/>
    <property type="match status" value="1"/>
</dbReference>
<evidence type="ECO:0000256" key="3">
    <source>
        <dbReference type="ARBA" id="ARBA00020977"/>
    </source>
</evidence>
<organism evidence="12 13">
    <name type="scientific">Cavenderia fasciculata</name>
    <name type="common">Slime mold</name>
    <name type="synonym">Dictyostelium fasciculatum</name>
    <dbReference type="NCBI Taxonomy" id="261658"/>
    <lineage>
        <taxon>Eukaryota</taxon>
        <taxon>Amoebozoa</taxon>
        <taxon>Evosea</taxon>
        <taxon>Eumycetozoa</taxon>
        <taxon>Dictyostelia</taxon>
        <taxon>Acytosteliales</taxon>
        <taxon>Cavenderiaceae</taxon>
        <taxon>Cavenderia</taxon>
    </lineage>
</organism>
<feature type="domain" description="COG complex component COG2 C-terminal" evidence="11">
    <location>
        <begin position="451"/>
        <end position="777"/>
    </location>
</feature>
<protein>
    <recommendedName>
        <fullName evidence="3">Conserved oligomeric Golgi complex subunit 2</fullName>
    </recommendedName>
    <alternativeName>
        <fullName evidence="8">Component of oligomeric Golgi complex 2</fullName>
    </alternativeName>
</protein>
<dbReference type="OrthoDB" id="19071at2759"/>
<evidence type="ECO:0000259" key="11">
    <source>
        <dbReference type="Pfam" id="PF12022"/>
    </source>
</evidence>
<evidence type="ECO:0000256" key="5">
    <source>
        <dbReference type="ARBA" id="ARBA00022927"/>
    </source>
</evidence>
<feature type="compositionally biased region" description="Low complexity" evidence="9">
    <location>
        <begin position="18"/>
        <end position="30"/>
    </location>
</feature>